<reference evidence="1 2" key="1">
    <citation type="submission" date="2024-06" db="EMBL/GenBank/DDBJ databases">
        <title>The Natural Products Discovery Center: Release of the First 8490 Sequenced Strains for Exploring Actinobacteria Biosynthetic Diversity.</title>
        <authorList>
            <person name="Kalkreuter E."/>
            <person name="Kautsar S.A."/>
            <person name="Yang D."/>
            <person name="Bader C.D."/>
            <person name="Teijaro C.N."/>
            <person name="Fluegel L."/>
            <person name="Davis C.M."/>
            <person name="Simpson J.R."/>
            <person name="Lauterbach L."/>
            <person name="Steele A.D."/>
            <person name="Gui C."/>
            <person name="Meng S."/>
            <person name="Li G."/>
            <person name="Viehrig K."/>
            <person name="Ye F."/>
            <person name="Su P."/>
            <person name="Kiefer A.F."/>
            <person name="Nichols A."/>
            <person name="Cepeda A.J."/>
            <person name="Yan W."/>
            <person name="Fan B."/>
            <person name="Jiang Y."/>
            <person name="Adhikari A."/>
            <person name="Zheng C.-J."/>
            <person name="Schuster L."/>
            <person name="Cowan T.M."/>
            <person name="Smanski M.J."/>
            <person name="Chevrette M.G."/>
            <person name="De Carvalho L.P.S."/>
            <person name="Shen B."/>
        </authorList>
    </citation>
    <scope>NUCLEOTIDE SEQUENCE [LARGE SCALE GENOMIC DNA]</scope>
    <source>
        <strain evidence="1 2">NPDC019708</strain>
    </source>
</reference>
<dbReference type="EMBL" id="JBEYBF010000004">
    <property type="protein sequence ID" value="MEU1951789.1"/>
    <property type="molecule type" value="Genomic_DNA"/>
</dbReference>
<organism evidence="1 2">
    <name type="scientific">Nocardia rhamnosiphila</name>
    <dbReference type="NCBI Taxonomy" id="426716"/>
    <lineage>
        <taxon>Bacteria</taxon>
        <taxon>Bacillati</taxon>
        <taxon>Actinomycetota</taxon>
        <taxon>Actinomycetes</taxon>
        <taxon>Mycobacteriales</taxon>
        <taxon>Nocardiaceae</taxon>
        <taxon>Nocardia</taxon>
    </lineage>
</organism>
<name>A0ABV2WLL9_9NOCA</name>
<comment type="caution">
    <text evidence="1">The sequence shown here is derived from an EMBL/GenBank/DDBJ whole genome shotgun (WGS) entry which is preliminary data.</text>
</comment>
<proteinExistence type="predicted"/>
<accession>A0ABV2WLL9</accession>
<dbReference type="InterPro" id="IPR016790">
    <property type="entry name" value="Thiol_ester_hydratase_Rv0216"/>
</dbReference>
<evidence type="ECO:0000313" key="2">
    <source>
        <dbReference type="Proteomes" id="UP001550628"/>
    </source>
</evidence>
<dbReference type="InterPro" id="IPR029069">
    <property type="entry name" value="HotDog_dom_sf"/>
</dbReference>
<gene>
    <name evidence="1" type="ORF">ABZ510_07985</name>
</gene>
<dbReference type="InterPro" id="IPR052342">
    <property type="entry name" value="MCH/BMMD"/>
</dbReference>
<keyword evidence="2" id="KW-1185">Reference proteome</keyword>
<dbReference type="PANTHER" id="PTHR43664">
    <property type="entry name" value="MONOAMINE OXIDASE-RELATED"/>
    <property type="match status" value="1"/>
</dbReference>
<dbReference type="RefSeq" id="WP_356953743.1">
    <property type="nucleotide sequence ID" value="NZ_JBEYBD010000001.1"/>
</dbReference>
<dbReference type="PANTHER" id="PTHR43664:SF1">
    <property type="entry name" value="BETA-METHYLMALYL-COA DEHYDRATASE"/>
    <property type="match status" value="1"/>
</dbReference>
<dbReference type="SUPFAM" id="SSF54637">
    <property type="entry name" value="Thioesterase/thiol ester dehydrase-isomerase"/>
    <property type="match status" value="2"/>
</dbReference>
<dbReference type="PIRSF" id="PIRSF021494">
    <property type="entry name" value="Rv0216_prd"/>
    <property type="match status" value="1"/>
</dbReference>
<dbReference type="Proteomes" id="UP001550628">
    <property type="component" value="Unassembled WGS sequence"/>
</dbReference>
<dbReference type="Gene3D" id="3.10.129.10">
    <property type="entry name" value="Hotdog Thioesterase"/>
    <property type="match status" value="2"/>
</dbReference>
<dbReference type="CDD" id="cd03451">
    <property type="entry name" value="FkbR2"/>
    <property type="match status" value="1"/>
</dbReference>
<protein>
    <submittedName>
        <fullName evidence="1">MaoC family dehydratase</fullName>
    </submittedName>
</protein>
<evidence type="ECO:0000313" key="1">
    <source>
        <dbReference type="EMBL" id="MEU1951789.1"/>
    </source>
</evidence>
<sequence length="341" mass="35996">MATDLVRSVGGPYFDELAHGAIFDTAPAITLTDGLAAVHQSILGDRLRLALDNRLATVVTGGPVAHPGLVADLAIGQSTLATHHVRANLFYRGLRFHRFPRLGDTLYTTTEVVGLKENSHRPGRRPTGLAALRIRTTDQHGATVLDFHRCAMLPSRELDAPTAGSGSPQRTVHADDLSAIGAGEPVSRHVPAGLDLAAYRREVPGPHFDPALTGTTFISSGDVVTGAPELARLTLNIAATHHDARVGTAGRLVYGGHTIGLALAQATRALPNLVTVLGWYSCDHTGPVHEGDTLTSCLHVESAEPLDTGGGLVELRSCVYAHRGDAAPASVLDWRFTALFA</sequence>